<dbReference type="AlphaFoldDB" id="A0A4R3JCZ0"/>
<gene>
    <name evidence="1" type="ORF">EDD55_104104</name>
</gene>
<evidence type="ECO:0000313" key="1">
    <source>
        <dbReference type="EMBL" id="TCS63013.1"/>
    </source>
</evidence>
<dbReference type="EMBL" id="SLZW01000004">
    <property type="protein sequence ID" value="TCS63013.1"/>
    <property type="molecule type" value="Genomic_DNA"/>
</dbReference>
<sequence>MSEWKKPTATIDEDPVPTPMWAWDKLKKGRSFAPALSFSGYRGCPRKHRNGNFHGA</sequence>
<evidence type="ECO:0000313" key="2">
    <source>
        <dbReference type="Proteomes" id="UP000295304"/>
    </source>
</evidence>
<dbReference type="Proteomes" id="UP000295304">
    <property type="component" value="Unassembled WGS sequence"/>
</dbReference>
<organism evidence="1 2">
    <name type="scientific">Varunaivibrio sulfuroxidans</name>
    <dbReference type="NCBI Taxonomy" id="1773489"/>
    <lineage>
        <taxon>Bacteria</taxon>
        <taxon>Pseudomonadati</taxon>
        <taxon>Pseudomonadota</taxon>
        <taxon>Alphaproteobacteria</taxon>
        <taxon>Rhodospirillales</taxon>
        <taxon>Magnetovibrionaceae</taxon>
        <taxon>Varunaivibrio</taxon>
    </lineage>
</organism>
<protein>
    <submittedName>
        <fullName evidence="1">Uncharacterized protein</fullName>
    </submittedName>
</protein>
<comment type="caution">
    <text evidence="1">The sequence shown here is derived from an EMBL/GenBank/DDBJ whole genome shotgun (WGS) entry which is preliminary data.</text>
</comment>
<proteinExistence type="predicted"/>
<reference evidence="1 2" key="1">
    <citation type="submission" date="2019-03" db="EMBL/GenBank/DDBJ databases">
        <title>Genomic Encyclopedia of Type Strains, Phase IV (KMG-IV): sequencing the most valuable type-strain genomes for metagenomic binning, comparative biology and taxonomic classification.</title>
        <authorList>
            <person name="Goeker M."/>
        </authorList>
    </citation>
    <scope>NUCLEOTIDE SEQUENCE [LARGE SCALE GENOMIC DNA]</scope>
    <source>
        <strain evidence="1 2">DSM 101688</strain>
    </source>
</reference>
<name>A0A4R3JCZ0_9PROT</name>
<keyword evidence="2" id="KW-1185">Reference proteome</keyword>
<accession>A0A4R3JCZ0</accession>